<feature type="region of interest" description="Disordered" evidence="1">
    <location>
        <begin position="28"/>
        <end position="90"/>
    </location>
</feature>
<dbReference type="RefSeq" id="WP_344801852.1">
    <property type="nucleotide sequence ID" value="NZ_BAABAB010000006.1"/>
</dbReference>
<evidence type="ECO:0000256" key="1">
    <source>
        <dbReference type="SAM" id="MobiDB-lite"/>
    </source>
</evidence>
<dbReference type="Proteomes" id="UP001501490">
    <property type="component" value="Unassembled WGS sequence"/>
</dbReference>
<sequence>MKRIVIWLAATVTIVVLLFGYHTSTNRTDSVTAPAPVTSGSSGSGSSDSGSSGSGSSGSSGSGGSGSTGSGSTGSGSSGSSSSKTYTGSVAQTRWGPVQVEITVKSGKITKVDVVQYPDGNQHDAEINDYALPVLVQETIKAQSADIDMVSGATVTSDGYVRSLQAALDEAGI</sequence>
<proteinExistence type="predicted"/>
<evidence type="ECO:0000313" key="4">
    <source>
        <dbReference type="Proteomes" id="UP001501490"/>
    </source>
</evidence>
<feature type="compositionally biased region" description="Low complexity" evidence="1">
    <location>
        <begin position="78"/>
        <end position="89"/>
    </location>
</feature>
<accession>A0ABP6ZHT1</accession>
<comment type="caution">
    <text evidence="3">The sequence shown here is derived from an EMBL/GenBank/DDBJ whole genome shotgun (WGS) entry which is preliminary data.</text>
</comment>
<feature type="compositionally biased region" description="Low complexity" evidence="1">
    <location>
        <begin position="38"/>
        <end position="51"/>
    </location>
</feature>
<protein>
    <recommendedName>
        <fullName evidence="2">FMN-binding domain-containing protein</fullName>
    </recommendedName>
</protein>
<dbReference type="SMART" id="SM00900">
    <property type="entry name" value="FMN_bind"/>
    <property type="match status" value="1"/>
</dbReference>
<reference evidence="4" key="1">
    <citation type="journal article" date="2019" name="Int. J. Syst. Evol. Microbiol.">
        <title>The Global Catalogue of Microorganisms (GCM) 10K type strain sequencing project: providing services to taxonomists for standard genome sequencing and annotation.</title>
        <authorList>
            <consortium name="The Broad Institute Genomics Platform"/>
            <consortium name="The Broad Institute Genome Sequencing Center for Infectious Disease"/>
            <person name="Wu L."/>
            <person name="Ma J."/>
        </authorList>
    </citation>
    <scope>NUCLEOTIDE SEQUENCE [LARGE SCALE GENOMIC DNA]</scope>
    <source>
        <strain evidence="4">JCM 16929</strain>
    </source>
</reference>
<dbReference type="EMBL" id="BAABAB010000006">
    <property type="protein sequence ID" value="GAA3609172.1"/>
    <property type="molecule type" value="Genomic_DNA"/>
</dbReference>
<gene>
    <name evidence="3" type="ORF">GCM10022236_08540</name>
</gene>
<feature type="compositionally biased region" description="Gly residues" evidence="1">
    <location>
        <begin position="52"/>
        <end position="77"/>
    </location>
</feature>
<dbReference type="Gene3D" id="3.90.1010.20">
    <property type="match status" value="1"/>
</dbReference>
<dbReference type="InterPro" id="IPR007329">
    <property type="entry name" value="FMN-bd"/>
</dbReference>
<organism evidence="3 4">
    <name type="scientific">Microlunatus ginsengisoli</name>
    <dbReference type="NCBI Taxonomy" id="363863"/>
    <lineage>
        <taxon>Bacteria</taxon>
        <taxon>Bacillati</taxon>
        <taxon>Actinomycetota</taxon>
        <taxon>Actinomycetes</taxon>
        <taxon>Propionibacteriales</taxon>
        <taxon>Propionibacteriaceae</taxon>
        <taxon>Microlunatus</taxon>
    </lineage>
</organism>
<feature type="domain" description="FMN-binding" evidence="2">
    <location>
        <begin position="93"/>
        <end position="171"/>
    </location>
</feature>
<name>A0ABP6ZHT1_9ACTN</name>
<evidence type="ECO:0000259" key="2">
    <source>
        <dbReference type="SMART" id="SM00900"/>
    </source>
</evidence>
<dbReference type="Pfam" id="PF04205">
    <property type="entry name" value="FMN_bind"/>
    <property type="match status" value="1"/>
</dbReference>
<evidence type="ECO:0000313" key="3">
    <source>
        <dbReference type="EMBL" id="GAA3609172.1"/>
    </source>
</evidence>
<keyword evidence="4" id="KW-1185">Reference proteome</keyword>